<dbReference type="SMART" id="SM00972">
    <property type="entry name" value="SCPU"/>
    <property type="match status" value="1"/>
</dbReference>
<dbReference type="InterPro" id="IPR053167">
    <property type="entry name" value="Spore_coat_component"/>
</dbReference>
<dbReference type="PANTHER" id="PTHR37089">
    <property type="entry name" value="PROTEIN U-RELATED"/>
    <property type="match status" value="1"/>
</dbReference>
<evidence type="ECO:0000256" key="1">
    <source>
        <dbReference type="SAM" id="SignalP"/>
    </source>
</evidence>
<keyword evidence="4" id="KW-1185">Reference proteome</keyword>
<dbReference type="AlphaFoldDB" id="A0A9E6PQ01"/>
<reference evidence="3 4" key="2">
    <citation type="journal article" date="2021" name="Microorganisms">
        <title>The Ever-Expanding Pseudomonas Genus: Description of 43 New Species and Partition of the Pseudomonas putida Group.</title>
        <authorList>
            <person name="Girard L."/>
            <person name="Lood C."/>
            <person name="Hofte M."/>
            <person name="Vandamme P."/>
            <person name="Rokni-Zadeh H."/>
            <person name="van Noort V."/>
            <person name="Lavigne R."/>
            <person name="De Mot R."/>
        </authorList>
    </citation>
    <scope>NUCLEOTIDE SEQUENCE [LARGE SCALE GENOMIC DNA]</scope>
    <source>
        <strain evidence="3 4">RW8P3</strain>
    </source>
</reference>
<reference evidence="3 4" key="1">
    <citation type="journal article" date="2020" name="Microorganisms">
        <title>Reliable Identification of Environmental Pseudomonas Isolates Using the rpoD Gene.</title>
        <authorList>
            <consortium name="The Broad Institute Genome Sequencing Platform"/>
            <person name="Girard L."/>
            <person name="Lood C."/>
            <person name="Rokni-Zadeh H."/>
            <person name="van Noort V."/>
            <person name="Lavigne R."/>
            <person name="De Mot R."/>
        </authorList>
    </citation>
    <scope>NUCLEOTIDE SEQUENCE [LARGE SCALE GENOMIC DNA]</scope>
    <source>
        <strain evidence="3 4">RW8P3</strain>
    </source>
</reference>
<feature type="signal peptide" evidence="1">
    <location>
        <begin position="1"/>
        <end position="23"/>
    </location>
</feature>
<dbReference type="RefSeq" id="WP_186681682.1">
    <property type="nucleotide sequence ID" value="NZ_CP077093.1"/>
</dbReference>
<proteinExistence type="predicted"/>
<accession>A0A9E6PQ01</accession>
<protein>
    <submittedName>
        <fullName evidence="3">Spore coat U domain-containing protein</fullName>
    </submittedName>
</protein>
<dbReference type="Pfam" id="PF05229">
    <property type="entry name" value="SCPU"/>
    <property type="match status" value="1"/>
</dbReference>
<organism evidence="3 4">
    <name type="scientific">Pseudomonas vanderleydeniana</name>
    <dbReference type="NCBI Taxonomy" id="2745495"/>
    <lineage>
        <taxon>Bacteria</taxon>
        <taxon>Pseudomonadati</taxon>
        <taxon>Pseudomonadota</taxon>
        <taxon>Gammaproteobacteria</taxon>
        <taxon>Pseudomonadales</taxon>
        <taxon>Pseudomonadaceae</taxon>
        <taxon>Pseudomonas</taxon>
    </lineage>
</organism>
<feature type="domain" description="Spore coat protein U/FanG" evidence="2">
    <location>
        <begin position="27"/>
        <end position="172"/>
    </location>
</feature>
<dbReference type="EMBL" id="CP077093">
    <property type="protein sequence ID" value="QXI30362.1"/>
    <property type="molecule type" value="Genomic_DNA"/>
</dbReference>
<gene>
    <name evidence="3" type="ORF">HU752_010555</name>
</gene>
<evidence type="ECO:0000313" key="4">
    <source>
        <dbReference type="Proteomes" id="UP000634530"/>
    </source>
</evidence>
<dbReference type="KEGG" id="pvw:HU752_010555"/>
<feature type="chain" id="PRO_5038673435" evidence="1">
    <location>
        <begin position="24"/>
        <end position="175"/>
    </location>
</feature>
<dbReference type="Proteomes" id="UP000634530">
    <property type="component" value="Chromosome"/>
</dbReference>
<evidence type="ECO:0000259" key="2">
    <source>
        <dbReference type="Pfam" id="PF05229"/>
    </source>
</evidence>
<name>A0A9E6PQ01_9PSED</name>
<evidence type="ECO:0000313" key="3">
    <source>
        <dbReference type="EMBL" id="QXI30362.1"/>
    </source>
</evidence>
<sequence>MKHHNRAALALGPLLFLAGDAGATMMTGAIQVQLVISPACEVGSAGTALSGNLGQLNFGNQGPTWTGPINASIQNSGANLHVTCNASVSGFTVTIDGGVNGDGSTRRLSNGNRTIAYRLTVDAEGNDTYRVGEQRNFAVTSDVRSPIPVFGIVVANTNALPSGIYSDTLTVTLDW</sequence>
<dbReference type="InterPro" id="IPR007893">
    <property type="entry name" value="Spore_coat_U/FanG"/>
</dbReference>
<keyword evidence="1" id="KW-0732">Signal</keyword>